<gene>
    <name evidence="2" type="ORF">SFSGTM_14930</name>
</gene>
<dbReference type="Gene3D" id="1.10.260.40">
    <property type="entry name" value="lambda repressor-like DNA-binding domains"/>
    <property type="match status" value="1"/>
</dbReference>
<accession>A0A809RGU3</accession>
<name>A0A809RGU3_9PROT</name>
<organism evidence="2 3">
    <name type="scientific">Sulfuriferula nivalis</name>
    <dbReference type="NCBI Taxonomy" id="2675298"/>
    <lineage>
        <taxon>Bacteria</taxon>
        <taxon>Pseudomonadati</taxon>
        <taxon>Pseudomonadota</taxon>
        <taxon>Betaproteobacteria</taxon>
        <taxon>Nitrosomonadales</taxon>
        <taxon>Sulfuricellaceae</taxon>
        <taxon>Sulfuriferula</taxon>
    </lineage>
</organism>
<dbReference type="AlphaFoldDB" id="A0A809RGU3"/>
<dbReference type="EMBL" id="AP021881">
    <property type="protein sequence ID" value="BBP00785.1"/>
    <property type="molecule type" value="Genomic_DNA"/>
</dbReference>
<dbReference type="InterPro" id="IPR010982">
    <property type="entry name" value="Lambda_DNA-bd_dom_sf"/>
</dbReference>
<evidence type="ECO:0000313" key="2">
    <source>
        <dbReference type="EMBL" id="BBP00785.1"/>
    </source>
</evidence>
<keyword evidence="3" id="KW-1185">Reference proteome</keyword>
<dbReference type="KEGG" id="sniv:SFSGTM_14930"/>
<evidence type="ECO:0000259" key="1">
    <source>
        <dbReference type="Pfam" id="PF13443"/>
    </source>
</evidence>
<feature type="domain" description="HTH cro/C1-type" evidence="1">
    <location>
        <begin position="14"/>
        <end position="73"/>
    </location>
</feature>
<dbReference type="GO" id="GO:0003677">
    <property type="term" value="F:DNA binding"/>
    <property type="evidence" value="ECO:0007669"/>
    <property type="project" value="InterPro"/>
</dbReference>
<dbReference type="RefSeq" id="WP_162084651.1">
    <property type="nucleotide sequence ID" value="NZ_AP021881.1"/>
</dbReference>
<proteinExistence type="predicted"/>
<dbReference type="InterPro" id="IPR001387">
    <property type="entry name" value="Cro/C1-type_HTH"/>
</dbReference>
<reference evidence="3" key="1">
    <citation type="submission" date="2019-11" db="EMBL/GenBank/DDBJ databases">
        <title>Isolation and characterization of a novel species in the genus Sulfuriferula.</title>
        <authorList>
            <person name="Mochizuki J."/>
            <person name="Kojima H."/>
            <person name="Fukui M."/>
        </authorList>
    </citation>
    <scope>NUCLEOTIDE SEQUENCE [LARGE SCALE GENOMIC DNA]</scope>
    <source>
        <strain evidence="3">SGTM</strain>
    </source>
</reference>
<protein>
    <recommendedName>
        <fullName evidence="1">HTH cro/C1-type domain-containing protein</fullName>
    </recommendedName>
</protein>
<dbReference type="Pfam" id="PF13443">
    <property type="entry name" value="HTH_26"/>
    <property type="match status" value="1"/>
</dbReference>
<dbReference type="Proteomes" id="UP000463939">
    <property type="component" value="Chromosome"/>
</dbReference>
<sequence length="86" mass="9923">MIRFKLKEITAKHEFLSGKRISLKDISAATGINRMTLTKINTIADYSTSTDTLNKLCTYFDCKIEDLIEYVSDDMFEKMKQSTTEK</sequence>
<evidence type="ECO:0000313" key="3">
    <source>
        <dbReference type="Proteomes" id="UP000463939"/>
    </source>
</evidence>
<dbReference type="SUPFAM" id="SSF47413">
    <property type="entry name" value="lambda repressor-like DNA-binding domains"/>
    <property type="match status" value="1"/>
</dbReference>